<keyword evidence="2" id="KW-1185">Reference proteome</keyword>
<name>A0A151R441_CAJCA</name>
<gene>
    <name evidence="1" type="ORF">KK1_041480</name>
</gene>
<protein>
    <submittedName>
        <fullName evidence="1">Uncharacterized protein</fullName>
    </submittedName>
</protein>
<evidence type="ECO:0000313" key="2">
    <source>
        <dbReference type="Proteomes" id="UP000075243"/>
    </source>
</evidence>
<dbReference type="Proteomes" id="UP000075243">
    <property type="component" value="Unassembled WGS sequence"/>
</dbReference>
<proteinExistence type="predicted"/>
<reference evidence="1" key="1">
    <citation type="journal article" date="2012" name="Nat. Biotechnol.">
        <title>Draft genome sequence of pigeonpea (Cajanus cajan), an orphan legume crop of resource-poor farmers.</title>
        <authorList>
            <person name="Varshney R.K."/>
            <person name="Chen W."/>
            <person name="Li Y."/>
            <person name="Bharti A.K."/>
            <person name="Saxena R.K."/>
            <person name="Schlueter J.A."/>
            <person name="Donoghue M.T."/>
            <person name="Azam S."/>
            <person name="Fan G."/>
            <person name="Whaley A.M."/>
            <person name="Farmer A.D."/>
            <person name="Sheridan J."/>
            <person name="Iwata A."/>
            <person name="Tuteja R."/>
            <person name="Penmetsa R.V."/>
            <person name="Wu W."/>
            <person name="Upadhyaya H.D."/>
            <person name="Yang S.P."/>
            <person name="Shah T."/>
            <person name="Saxena K.B."/>
            <person name="Michael T."/>
            <person name="McCombie W.R."/>
            <person name="Yang B."/>
            <person name="Zhang G."/>
            <person name="Yang H."/>
            <person name="Wang J."/>
            <person name="Spillane C."/>
            <person name="Cook D.R."/>
            <person name="May G.D."/>
            <person name="Xu X."/>
            <person name="Jackson S.A."/>
        </authorList>
    </citation>
    <scope>NUCLEOTIDE SEQUENCE [LARGE SCALE GENOMIC DNA]</scope>
</reference>
<sequence>KGVLLGTKAADSRVGYGTKGPQTSLKFYFWTFFHRSSSPIQPLFTLFPGNFLVIHFHAAKSQI</sequence>
<evidence type="ECO:0000313" key="1">
    <source>
        <dbReference type="EMBL" id="KYP37321.1"/>
    </source>
</evidence>
<dbReference type="EMBL" id="KQ484117">
    <property type="protein sequence ID" value="KYP37321.1"/>
    <property type="molecule type" value="Genomic_DNA"/>
</dbReference>
<organism evidence="1 2">
    <name type="scientific">Cajanus cajan</name>
    <name type="common">Pigeon pea</name>
    <name type="synonym">Cajanus indicus</name>
    <dbReference type="NCBI Taxonomy" id="3821"/>
    <lineage>
        <taxon>Eukaryota</taxon>
        <taxon>Viridiplantae</taxon>
        <taxon>Streptophyta</taxon>
        <taxon>Embryophyta</taxon>
        <taxon>Tracheophyta</taxon>
        <taxon>Spermatophyta</taxon>
        <taxon>Magnoliopsida</taxon>
        <taxon>eudicotyledons</taxon>
        <taxon>Gunneridae</taxon>
        <taxon>Pentapetalae</taxon>
        <taxon>rosids</taxon>
        <taxon>fabids</taxon>
        <taxon>Fabales</taxon>
        <taxon>Fabaceae</taxon>
        <taxon>Papilionoideae</taxon>
        <taxon>50 kb inversion clade</taxon>
        <taxon>NPAAA clade</taxon>
        <taxon>indigoferoid/millettioid clade</taxon>
        <taxon>Phaseoleae</taxon>
        <taxon>Cajanus</taxon>
    </lineage>
</organism>
<feature type="non-terminal residue" evidence="1">
    <location>
        <position position="1"/>
    </location>
</feature>
<accession>A0A151R441</accession>
<dbReference type="AlphaFoldDB" id="A0A151R441"/>
<dbReference type="Gramene" id="C.cajan_42818.t">
    <property type="protein sequence ID" value="C.cajan_42818.t"/>
    <property type="gene ID" value="C.cajan_42818"/>
</dbReference>